<organism evidence="1 2">
    <name type="scientific">Patiria miniata</name>
    <name type="common">Bat star</name>
    <name type="synonym">Asterina miniata</name>
    <dbReference type="NCBI Taxonomy" id="46514"/>
    <lineage>
        <taxon>Eukaryota</taxon>
        <taxon>Metazoa</taxon>
        <taxon>Echinodermata</taxon>
        <taxon>Eleutherozoa</taxon>
        <taxon>Asterozoa</taxon>
        <taxon>Asteroidea</taxon>
        <taxon>Valvatacea</taxon>
        <taxon>Valvatida</taxon>
        <taxon>Asterinidae</taxon>
        <taxon>Patiria</taxon>
    </lineage>
</organism>
<dbReference type="GeneID" id="119722748"/>
<evidence type="ECO:0000313" key="1">
    <source>
        <dbReference type="EnsemblMetazoa" id="XP_038048976.1"/>
    </source>
</evidence>
<dbReference type="EnsemblMetazoa" id="XM_038193048.1">
    <property type="protein sequence ID" value="XP_038048976.1"/>
    <property type="gene ID" value="LOC119722748"/>
</dbReference>
<dbReference type="AlphaFoldDB" id="A0A913ZD51"/>
<name>A0A913ZD51_PATMI</name>
<accession>A0A913ZD51</accession>
<keyword evidence="2" id="KW-1185">Reference proteome</keyword>
<sequence length="235" mass="26924">MHSLRVTRVPLSLQVSAFLALSFAVLVGARYTPSKFYNEMPEYNEMPQPNTDVDSVQQFLDILRIPSKLRPLSHDFPTMNDFMEMPSMEGADAQRVAFSESKPDYTPAIEIPLTARDRRSLPYPFYKRSVVNSEETVRACEAQSDWEQITRATALENEDVILGTRQWFWQTTCSDEEAKCYGFKETPHMTSSCRPVFSWVVAWARPASVMNYTWRFIALKTCCSCAVIKTSSNLQ</sequence>
<dbReference type="RefSeq" id="XP_038048976.1">
    <property type="nucleotide sequence ID" value="XM_038193048.1"/>
</dbReference>
<dbReference type="SUPFAM" id="SSF57501">
    <property type="entry name" value="Cystine-knot cytokines"/>
    <property type="match status" value="1"/>
</dbReference>
<dbReference type="InterPro" id="IPR029034">
    <property type="entry name" value="Cystine-knot_cytokine"/>
</dbReference>
<reference evidence="1" key="1">
    <citation type="submission" date="2022-11" db="UniProtKB">
        <authorList>
            <consortium name="EnsemblMetazoa"/>
        </authorList>
    </citation>
    <scope>IDENTIFICATION</scope>
</reference>
<dbReference type="Proteomes" id="UP000887568">
    <property type="component" value="Unplaced"/>
</dbReference>
<protein>
    <recommendedName>
        <fullName evidence="3">Nerve growth factor-related domain-containing protein</fullName>
    </recommendedName>
</protein>
<dbReference type="PROSITE" id="PS50270">
    <property type="entry name" value="NGF_2"/>
    <property type="match status" value="1"/>
</dbReference>
<dbReference type="Gene3D" id="2.10.90.10">
    <property type="entry name" value="Cystine-knot cytokines"/>
    <property type="match status" value="1"/>
</dbReference>
<dbReference type="OMA" id="IALKTCC"/>
<dbReference type="OrthoDB" id="10308298at2759"/>
<evidence type="ECO:0008006" key="3">
    <source>
        <dbReference type="Google" id="ProtNLM"/>
    </source>
</evidence>
<proteinExistence type="predicted"/>
<evidence type="ECO:0000313" key="2">
    <source>
        <dbReference type="Proteomes" id="UP000887568"/>
    </source>
</evidence>